<keyword evidence="1" id="KW-0805">Transcription regulation</keyword>
<name>A0A1B1K0M4_RHOOP</name>
<dbReference type="CDD" id="cd00090">
    <property type="entry name" value="HTH_ARSR"/>
    <property type="match status" value="1"/>
</dbReference>
<feature type="region of interest" description="Disordered" evidence="4">
    <location>
        <begin position="1"/>
        <end position="24"/>
    </location>
</feature>
<evidence type="ECO:0000313" key="6">
    <source>
        <dbReference type="EMBL" id="ANS26142.1"/>
    </source>
</evidence>
<dbReference type="PROSITE" id="PS50956">
    <property type="entry name" value="HTH_ASNC_2"/>
    <property type="match status" value="1"/>
</dbReference>
<dbReference type="GO" id="GO:0043200">
    <property type="term" value="P:response to amino acid"/>
    <property type="evidence" value="ECO:0007669"/>
    <property type="project" value="TreeGrafter"/>
</dbReference>
<dbReference type="GO" id="GO:0005829">
    <property type="term" value="C:cytosol"/>
    <property type="evidence" value="ECO:0007669"/>
    <property type="project" value="TreeGrafter"/>
</dbReference>
<dbReference type="EMBL" id="CP009111">
    <property type="protein sequence ID" value="ANS26142.1"/>
    <property type="molecule type" value="Genomic_DNA"/>
</dbReference>
<evidence type="ECO:0000256" key="4">
    <source>
        <dbReference type="SAM" id="MobiDB-lite"/>
    </source>
</evidence>
<dbReference type="InterPro" id="IPR019888">
    <property type="entry name" value="Tscrpt_reg_AsnC-like"/>
</dbReference>
<dbReference type="GO" id="GO:0043565">
    <property type="term" value="F:sequence-specific DNA binding"/>
    <property type="evidence" value="ECO:0007669"/>
    <property type="project" value="InterPro"/>
</dbReference>
<dbReference type="Gene3D" id="3.30.70.920">
    <property type="match status" value="2"/>
</dbReference>
<gene>
    <name evidence="6" type="ORF">R1CP_07105</name>
</gene>
<evidence type="ECO:0000313" key="7">
    <source>
        <dbReference type="Proteomes" id="UP000186108"/>
    </source>
</evidence>
<keyword evidence="2" id="KW-0238">DNA-binding</keyword>
<dbReference type="Pfam" id="PF13404">
    <property type="entry name" value="HTH_AsnC-type"/>
    <property type="match status" value="2"/>
</dbReference>
<evidence type="ECO:0000256" key="1">
    <source>
        <dbReference type="ARBA" id="ARBA00023015"/>
    </source>
</evidence>
<dbReference type="InterPro" id="IPR036388">
    <property type="entry name" value="WH-like_DNA-bd_sf"/>
</dbReference>
<accession>A0A1B1K0M4</accession>
<reference evidence="6 7" key="1">
    <citation type="submission" date="2014-07" db="EMBL/GenBank/DDBJ databases">
        <authorList>
            <person name="Zhang J.E."/>
            <person name="Yang H."/>
            <person name="Guo J."/>
            <person name="Deng Z."/>
            <person name="Luo H."/>
            <person name="Luo M."/>
            <person name="Zhao B."/>
        </authorList>
    </citation>
    <scope>NUCLEOTIDE SEQUENCE [LARGE SCALE GENOMIC DNA]</scope>
    <source>
        <strain evidence="6 7">1CP</strain>
    </source>
</reference>
<dbReference type="InterPro" id="IPR011991">
    <property type="entry name" value="ArsR-like_HTH"/>
</dbReference>
<evidence type="ECO:0000256" key="3">
    <source>
        <dbReference type="ARBA" id="ARBA00023163"/>
    </source>
</evidence>
<dbReference type="PANTHER" id="PTHR30154">
    <property type="entry name" value="LEUCINE-RESPONSIVE REGULATORY PROTEIN"/>
    <property type="match status" value="1"/>
</dbReference>
<sequence length="360" mass="39224">MDRVALETPDAQLSGAEHPLVPDSGGPSFSEFDLTLLNALQVSPRGSWSQIGTALGVDATTASRRWRQLSDDGRAWITAYPIGQHHTNAYVTLACTPEAVHRVGSALCGLTCAYQVERTDGKAQYFAAVATAGPQALDDLVHDHLSRIPGVVSIRAELCLHVYHEGGGWQPRTLDSSQRAQLATPPSDPSPVPLKASDRPLLDALSADGRCSYTELADRCGVSETTVRRRLGKLTRSGQLAFRCDMTQQAAGWPFNAIFEVDAGADLDRVGRAVSTWPEIRLCASTSGRYNLLVYLWLRSAQDCRRIEERLVALSDNLRVDSRRVTLRPLKRMGRLLGPHGAAVGHVPLDVWRDSSPRSA</sequence>
<dbReference type="SUPFAM" id="SSF46785">
    <property type="entry name" value="Winged helix' DNA-binding domain"/>
    <property type="match status" value="1"/>
</dbReference>
<evidence type="ECO:0000256" key="2">
    <source>
        <dbReference type="ARBA" id="ARBA00023125"/>
    </source>
</evidence>
<dbReference type="Pfam" id="PF01037">
    <property type="entry name" value="AsnC_trans_reg"/>
    <property type="match status" value="1"/>
</dbReference>
<dbReference type="SUPFAM" id="SSF54909">
    <property type="entry name" value="Dimeric alpha+beta barrel"/>
    <property type="match status" value="2"/>
</dbReference>
<protein>
    <submittedName>
        <fullName evidence="6">Transcriptional regulator, AsnC family</fullName>
    </submittedName>
</protein>
<organism evidence="6 7">
    <name type="scientific">Rhodococcus opacus</name>
    <name type="common">Nocardia opaca</name>
    <dbReference type="NCBI Taxonomy" id="37919"/>
    <lineage>
        <taxon>Bacteria</taxon>
        <taxon>Bacillati</taxon>
        <taxon>Actinomycetota</taxon>
        <taxon>Actinomycetes</taxon>
        <taxon>Mycobacteriales</taxon>
        <taxon>Nocardiaceae</taxon>
        <taxon>Rhodococcus</taxon>
    </lineage>
</organism>
<dbReference type="InterPro" id="IPR019887">
    <property type="entry name" value="Tscrpt_reg_AsnC/Lrp_C"/>
</dbReference>
<dbReference type="PRINTS" id="PR00033">
    <property type="entry name" value="HTHASNC"/>
</dbReference>
<dbReference type="PANTHER" id="PTHR30154:SF34">
    <property type="entry name" value="TRANSCRIPTIONAL REGULATOR AZLB"/>
    <property type="match status" value="1"/>
</dbReference>
<dbReference type="InterPro" id="IPR011008">
    <property type="entry name" value="Dimeric_a/b-barrel"/>
</dbReference>
<dbReference type="InterPro" id="IPR036390">
    <property type="entry name" value="WH_DNA-bd_sf"/>
</dbReference>
<keyword evidence="3" id="KW-0804">Transcription</keyword>
<dbReference type="Proteomes" id="UP000186108">
    <property type="component" value="Chromosome"/>
</dbReference>
<dbReference type="Gene3D" id="1.10.10.10">
    <property type="entry name" value="Winged helix-like DNA-binding domain superfamily/Winged helix DNA-binding domain"/>
    <property type="match status" value="2"/>
</dbReference>
<dbReference type="AlphaFoldDB" id="A0A1B1K0M4"/>
<feature type="domain" description="HTH asnC-type" evidence="5">
    <location>
        <begin position="198"/>
        <end position="254"/>
    </location>
</feature>
<proteinExistence type="predicted"/>
<dbReference type="InterPro" id="IPR000485">
    <property type="entry name" value="AsnC-type_HTH_dom"/>
</dbReference>
<dbReference type="SMART" id="SM00344">
    <property type="entry name" value="HTH_ASNC"/>
    <property type="match status" value="1"/>
</dbReference>
<evidence type="ECO:0000259" key="5">
    <source>
        <dbReference type="PROSITE" id="PS50956"/>
    </source>
</evidence>
<dbReference type="PATRIC" id="fig|37919.13.peg.1446"/>